<dbReference type="Pfam" id="PF13400">
    <property type="entry name" value="Tad"/>
    <property type="match status" value="1"/>
</dbReference>
<feature type="domain" description="Putative Flp pilus-assembly TadG-like N-terminal" evidence="2">
    <location>
        <begin position="45"/>
        <end position="91"/>
    </location>
</feature>
<evidence type="ECO:0000313" key="3">
    <source>
        <dbReference type="EMBL" id="RMN88225.1"/>
    </source>
</evidence>
<proteinExistence type="predicted"/>
<sequence length="705" mass="71643">MTACQRAFEALSTLPSHRRVSDGVAEGVLMSRLNRYTATQHRQRGAIGLMAALTLGLALLCTLVVVDSGRLYLEKRSLQRVADIAALEAAGRRGTCSGTSSAADFARQSAIRNGFTPGSDSRTLTTRCGTLVLNALSQRTFSVDPTQALAIEVVATHPVPRSIAAGIGALFGGPATPQNVPLSAKAVAASASPLAALTIRSATVTIDSTRAAILNPVIGSLLGGTLNLSVANWQGLANTDLSLLSYLNRLKTDLNLTAVGYSSVLSTSVSVSQLIQSAINVLDPSATLGGTATIAGLQALKLASGATTVVLGDLLSIQGAPDIAALSANLRLMDLVQGIAQLANDKTGISSAAQINVGNLAQVTTRIQVIEPPQLSAIGDPSKIDPSNPKTGANRIYVRTAQMRALVSINLPVLGTITSLVNTASSVVGSLTPILSTALSLNISGTLGATTCALGLTSCVVADPKFLTAGASGPRIDLSLSLASADSYVTGFTCASNTSKTLSVKTDAALLSAKVGWIDSASAFPTSTDPAAVTALPLPVLDIGTMTCQKLLGLPTLGTCGPRVAFGGGGIGLTFDTVSQSALGSSSVVSTTFSSPNLPEISNAPYFQTGVAHTKPSTLLNGTVSSVKVNVYKPATSNVLGNLITGTATLLSSLTVALDTIVDDTLTRLLTSVVDPLFESLGLNLGTADVGANLSCNLGQATLVI</sequence>
<feature type="transmembrane region" description="Helical" evidence="1">
    <location>
        <begin position="45"/>
        <end position="66"/>
    </location>
</feature>
<dbReference type="AlphaFoldDB" id="A0A3M3QWA3"/>
<name>A0A3M3QWA3_PSECA</name>
<accession>A0A3M3QWA3</accession>
<evidence type="ECO:0000259" key="2">
    <source>
        <dbReference type="Pfam" id="PF13400"/>
    </source>
</evidence>
<organism evidence="3 4">
    <name type="scientific">Pseudomonas cannabina</name>
    <dbReference type="NCBI Taxonomy" id="86840"/>
    <lineage>
        <taxon>Bacteria</taxon>
        <taxon>Pseudomonadati</taxon>
        <taxon>Pseudomonadota</taxon>
        <taxon>Gammaproteobacteria</taxon>
        <taxon>Pseudomonadales</taxon>
        <taxon>Pseudomonadaceae</taxon>
        <taxon>Pseudomonas</taxon>
    </lineage>
</organism>
<dbReference type="EMBL" id="RBPJ01000310">
    <property type="protein sequence ID" value="RMN88225.1"/>
    <property type="molecule type" value="Genomic_DNA"/>
</dbReference>
<evidence type="ECO:0000256" key="1">
    <source>
        <dbReference type="SAM" id="Phobius"/>
    </source>
</evidence>
<dbReference type="Proteomes" id="UP000270524">
    <property type="component" value="Unassembled WGS sequence"/>
</dbReference>
<keyword evidence="1" id="KW-1133">Transmembrane helix</keyword>
<protein>
    <recommendedName>
        <fullName evidence="2">Putative Flp pilus-assembly TadG-like N-terminal domain-containing protein</fullName>
    </recommendedName>
</protein>
<evidence type="ECO:0000313" key="4">
    <source>
        <dbReference type="Proteomes" id="UP000270524"/>
    </source>
</evidence>
<keyword evidence="1" id="KW-0812">Transmembrane</keyword>
<comment type="caution">
    <text evidence="3">The sequence shown here is derived from an EMBL/GenBank/DDBJ whole genome shotgun (WGS) entry which is preliminary data.</text>
</comment>
<dbReference type="InterPro" id="IPR028087">
    <property type="entry name" value="Tad_N"/>
</dbReference>
<reference evidence="3 4" key="1">
    <citation type="submission" date="2018-08" db="EMBL/GenBank/DDBJ databases">
        <title>Recombination of ecologically and evolutionarily significant loci maintains genetic cohesion in the Pseudomonas syringae species complex.</title>
        <authorList>
            <person name="Dillon M."/>
            <person name="Thakur S."/>
            <person name="Almeida R.N.D."/>
            <person name="Weir B.S."/>
            <person name="Guttman D.S."/>
        </authorList>
    </citation>
    <scope>NUCLEOTIDE SEQUENCE [LARGE SCALE GENOMIC DNA]</scope>
    <source>
        <strain evidence="3 4">ICMP 15203</strain>
    </source>
</reference>
<gene>
    <name evidence="3" type="ORF">ALQ51_05448</name>
</gene>
<keyword evidence="1" id="KW-0472">Membrane</keyword>